<evidence type="ECO:0000256" key="1">
    <source>
        <dbReference type="ARBA" id="ARBA00008635"/>
    </source>
</evidence>
<dbReference type="Pfam" id="PF05163">
    <property type="entry name" value="DinB"/>
    <property type="match status" value="1"/>
</dbReference>
<protein>
    <recommendedName>
        <fullName evidence="5">DinB-like domain-containing protein</fullName>
    </recommendedName>
</protein>
<dbReference type="OrthoDB" id="1162179at2"/>
<dbReference type="AlphaFoldDB" id="A0A2N3HW41"/>
<comment type="caution">
    <text evidence="3">The sequence shown here is derived from an EMBL/GenBank/DDBJ whole genome shotgun (WGS) entry which is preliminary data.</text>
</comment>
<accession>A0A2N3HW41</accession>
<keyword evidence="2" id="KW-0479">Metal-binding</keyword>
<organism evidence="3 4">
    <name type="scientific">Labilibaculum filiforme</name>
    <dbReference type="NCBI Taxonomy" id="1940526"/>
    <lineage>
        <taxon>Bacteria</taxon>
        <taxon>Pseudomonadati</taxon>
        <taxon>Bacteroidota</taxon>
        <taxon>Bacteroidia</taxon>
        <taxon>Marinilabiliales</taxon>
        <taxon>Marinifilaceae</taxon>
        <taxon>Labilibaculum</taxon>
    </lineage>
</organism>
<dbReference type="PANTHER" id="PTHR39473:SF1">
    <property type="entry name" value="DINB-LIKE DOMAIN-CONTAINING PROTEIN"/>
    <property type="match status" value="1"/>
</dbReference>
<evidence type="ECO:0008006" key="5">
    <source>
        <dbReference type="Google" id="ProtNLM"/>
    </source>
</evidence>
<dbReference type="SUPFAM" id="SSF109854">
    <property type="entry name" value="DinB/YfiT-like putative metalloenzymes"/>
    <property type="match status" value="1"/>
</dbReference>
<evidence type="ECO:0000256" key="2">
    <source>
        <dbReference type="ARBA" id="ARBA00022723"/>
    </source>
</evidence>
<keyword evidence="4" id="KW-1185">Reference proteome</keyword>
<gene>
    <name evidence="3" type="ORF">BZG02_13145</name>
</gene>
<dbReference type="PANTHER" id="PTHR39473">
    <property type="match status" value="1"/>
</dbReference>
<dbReference type="Gene3D" id="1.20.120.450">
    <property type="entry name" value="dinb family like domain"/>
    <property type="match status" value="1"/>
</dbReference>
<dbReference type="InterPro" id="IPR007837">
    <property type="entry name" value="DinB"/>
</dbReference>
<dbReference type="InterPro" id="IPR034660">
    <property type="entry name" value="DinB/YfiT-like"/>
</dbReference>
<name>A0A2N3HW41_9BACT</name>
<evidence type="ECO:0000313" key="4">
    <source>
        <dbReference type="Proteomes" id="UP000233535"/>
    </source>
</evidence>
<sequence length="170" mass="19922">MQAISVSKTIINQLITLCKEISSDQYTETLHLLMNNSIGKHIRHIVEFYDILKDSCKNNEVVSYDNREHCNRTETDKMIAVDRCENIINWLDKIENDVPLQLKISYDIKKDSIKIQTSLGRELVYNIEHAIHHMAIIRIAMEQKFPNIQLETHFGLAYSTLRYRDDLCAR</sequence>
<proteinExistence type="inferred from homology"/>
<dbReference type="RefSeq" id="WP_101261908.1">
    <property type="nucleotide sequence ID" value="NZ_MVDD01000009.1"/>
</dbReference>
<comment type="similarity">
    <text evidence="1">Belongs to the DinB family.</text>
</comment>
<reference evidence="3 4" key="1">
    <citation type="journal article" date="2017" name="Front. Microbiol.">
        <title>Labilibaculum manganireducens gen. nov., sp. nov. and Labilibaculum filiforme sp. nov., Novel Bacteroidetes Isolated from Subsurface Sediments of the Baltic Sea.</title>
        <authorList>
            <person name="Vandieken V."/>
            <person name="Marshall I.P."/>
            <person name="Niemann H."/>
            <person name="Engelen B."/>
            <person name="Cypionka H."/>
        </authorList>
    </citation>
    <scope>NUCLEOTIDE SEQUENCE [LARGE SCALE GENOMIC DNA]</scope>
    <source>
        <strain evidence="3 4">59.16B</strain>
    </source>
</reference>
<dbReference type="GO" id="GO:0046872">
    <property type="term" value="F:metal ion binding"/>
    <property type="evidence" value="ECO:0007669"/>
    <property type="project" value="UniProtKB-KW"/>
</dbReference>
<evidence type="ECO:0000313" key="3">
    <source>
        <dbReference type="EMBL" id="PKQ62257.1"/>
    </source>
</evidence>
<dbReference type="Proteomes" id="UP000233535">
    <property type="component" value="Unassembled WGS sequence"/>
</dbReference>
<dbReference type="EMBL" id="MVDD01000009">
    <property type="protein sequence ID" value="PKQ62257.1"/>
    <property type="molecule type" value="Genomic_DNA"/>
</dbReference>